<evidence type="ECO:0008006" key="5">
    <source>
        <dbReference type="Google" id="ProtNLM"/>
    </source>
</evidence>
<keyword evidence="2" id="KW-0472">Membrane</keyword>
<feature type="compositionally biased region" description="Low complexity" evidence="1">
    <location>
        <begin position="1370"/>
        <end position="1384"/>
    </location>
</feature>
<dbReference type="SUPFAM" id="SSF51126">
    <property type="entry name" value="Pectin lyase-like"/>
    <property type="match status" value="1"/>
</dbReference>
<feature type="region of interest" description="Disordered" evidence="1">
    <location>
        <begin position="1560"/>
        <end position="1581"/>
    </location>
</feature>
<feature type="transmembrane region" description="Helical" evidence="2">
    <location>
        <begin position="931"/>
        <end position="952"/>
    </location>
</feature>
<dbReference type="Proteomes" id="UP000039865">
    <property type="component" value="Unassembled WGS sequence"/>
</dbReference>
<feature type="transmembrane region" description="Helical" evidence="2">
    <location>
        <begin position="1125"/>
        <end position="1145"/>
    </location>
</feature>
<dbReference type="OrthoDB" id="77931at2759"/>
<feature type="transmembrane region" description="Helical" evidence="2">
    <location>
        <begin position="964"/>
        <end position="986"/>
    </location>
</feature>
<dbReference type="InterPro" id="IPR011050">
    <property type="entry name" value="Pectin_lyase_fold/virulence"/>
</dbReference>
<dbReference type="PANTHER" id="PTHR11319">
    <property type="entry name" value="G PROTEIN-COUPLED RECEPTOR-RELATED"/>
    <property type="match status" value="1"/>
</dbReference>
<name>A0A078AT17_STYLE</name>
<keyword evidence="2" id="KW-0812">Transmembrane</keyword>
<accession>A0A078AT17</accession>
<feature type="region of interest" description="Disordered" evidence="1">
    <location>
        <begin position="1345"/>
        <end position="1384"/>
    </location>
</feature>
<proteinExistence type="predicted"/>
<evidence type="ECO:0000256" key="1">
    <source>
        <dbReference type="SAM" id="MobiDB-lite"/>
    </source>
</evidence>
<feature type="transmembrane region" description="Helical" evidence="2">
    <location>
        <begin position="1173"/>
        <end position="1193"/>
    </location>
</feature>
<feature type="transmembrane region" description="Helical" evidence="2">
    <location>
        <begin position="826"/>
        <end position="847"/>
    </location>
</feature>
<keyword evidence="4" id="KW-1185">Reference proteome</keyword>
<sequence>MPVKDLSLFLSKVLLFLKINTYFENVTFSNISTKAEGGIIYTQTMSQPFQTNIVFKDCNISGIRSQKAGLIYANQRLMNIQLINVKVDDVITESNYSTTVDDYFRIKNAVQVKSIGNIFKYCALSKNGGVFNLYQSIFEDSESLYQYNSGIQGGVINAQETQMTLTNSKFQNNIAKTGGVIFAVSDSKLIISNCEFSNNIAQESAGVIFLSTQSMMKISNSKFTQNEAFQNSAIEVLSSKLNENILITSSEFSENIATKNTLSFIYSVVTISKTQFLYNVAKQRSNKAFSKGGAIFISGFLDIQISEGTLFDGNLAFDNGEDIYVTNSNKTICLSQVTINKRNSQNSIFIEQAKLKADQLKLVDITNSNGQSLGAAINCNYCKGLQISNSEFQNFRSFYGGAIYITDMDQSKGTSYEEVNQKYSFENTNFMNCSSNIGGAIYSNNPQSMIIKNCAFERNKVYYSNMQTYNYQDYLGSGGAVYFTCNSDLLNCKLTISGVNTFKDNYAQIQGGAIYWDELEPIFQQENINFINNSADQYGDDIASIAQNLKSINLEQYLNHLKKIGLMTEKRRLQLTKISQEFIQSNQTDEINQQRSGGNVKTLYLALIDKYGQIIGSDFKSKVRVTVETSNLDQQQSMYPPIIEGGINYLMIGGIAVIEDLCFVGTPGVSFELIFSTDGIDVTKKSNVEAMNLQNTTNLDLSIKMNVRECLIGEQFTSSGKCESCVDSFSLTQMKVPGECEECPAGKAICYGGSNIGPLPGYWRKSNYSKTFIQCMQQQACLGMVPPNNNPLGECSQGYKGILCGTCNKGYSRVDNNQCSQCPQPILNVLRLLAIMIGFILIVVLMIRSTLMSAKDKQNYTNIFQKILLNHFQLLMMSASFDFQWSQQISEFLSSSKQVATVSTQIISFDCFLDENASNESQESRLFFQKLIIIGFLPFLLTFICILVWLILKKLSSKRIHITDRIISSLVILLFLAHPSLVQYSFSNFICRDIDGESRIQDDLEILCWNTQHKFYSYYVAIPSIIVWGLGIPFFALIILERINKQLDKIQIRQKYGFLYRGYKIDYYYWEIVIMYRKILIILIAVFVSNFGVIAQSLFMLFVLLGFLMVNLQKEPFQIKELNDLESLSLITSMITIYCGLFFILNKPLQWIEQNPDDSRGAISLDNNSQRSLLAFILLSNIVFLLFWLLKMYSEIRSKLRSKLTKFYLIVCLCFNQNRLNQEFVEEDIKLQNDQYYDELNKMLTNIASKFRTQELKFTKNNAEKLLILFSVESFDKIMKQNHSSKESSGRSIIKSRKQKWKKNSDKSTIDLYQSTTNLQEYRYNAEQTQNSTYYLDEFEDDQQSIDNRNSSDRESIKFSDNQYRRKSKSSASLKSNQNSKNSSKIMVIADSKKNMIQMSQFFKKKITQQSNEQLQKINSLSQSHIERRNEQNKLRNLKTVTFQNQTTEVNIDFRNSIQEENWDRNTEDDHSIEISNHTLESQSQTKNLRINNSSNLQQSIDYVNFSGQQENVIIIKKKMKFNKNTVKARPIEERMKESFFNDKIKARILINKDRKVQRIKQQENKTQSMKKISENQQSCLKKQTQNSQYIEIDELYDPKKLHENVNQGIDIEKNPKQENYIGKAIWNPSQKEEADVISDFSRDFSQELNLLIKEQQSTEDLKVFEKYDSNSYLNQEIEQLNLQIQLGESKQAKVSQQDLDRNLNFSENKSNSSKILSSSGQSNKQFKQPLKINDWISDEDY</sequence>
<dbReference type="InParanoid" id="A0A078AT17"/>
<gene>
    <name evidence="3" type="primary">Contig8136.g8678</name>
    <name evidence="3" type="ORF">STYLEM_14227</name>
</gene>
<reference evidence="3 4" key="1">
    <citation type="submission" date="2014-06" db="EMBL/GenBank/DDBJ databases">
        <authorList>
            <person name="Swart Estienne"/>
        </authorList>
    </citation>
    <scope>NUCLEOTIDE SEQUENCE [LARGE SCALE GENOMIC DNA]</scope>
    <source>
        <strain evidence="3 4">130c</strain>
    </source>
</reference>
<feature type="transmembrane region" description="Helical" evidence="2">
    <location>
        <begin position="867"/>
        <end position="885"/>
    </location>
</feature>
<evidence type="ECO:0000313" key="3">
    <source>
        <dbReference type="EMBL" id="CDW85156.1"/>
    </source>
</evidence>
<protein>
    <recommendedName>
        <fullName evidence="5">Transmembrane protein</fullName>
    </recommendedName>
</protein>
<dbReference type="EMBL" id="CCKQ01013491">
    <property type="protein sequence ID" value="CDW85156.1"/>
    <property type="molecule type" value="Genomic_DNA"/>
</dbReference>
<evidence type="ECO:0000313" key="4">
    <source>
        <dbReference type="Proteomes" id="UP000039865"/>
    </source>
</evidence>
<keyword evidence="2" id="KW-1133">Transmembrane helix</keyword>
<feature type="region of interest" description="Disordered" evidence="1">
    <location>
        <begin position="1704"/>
        <end position="1726"/>
    </location>
</feature>
<feature type="compositionally biased region" description="Low complexity" evidence="1">
    <location>
        <begin position="1707"/>
        <end position="1725"/>
    </location>
</feature>
<dbReference type="OMA" id="NEEACEG"/>
<dbReference type="PANTHER" id="PTHR11319:SF35">
    <property type="entry name" value="OUTER MEMBRANE PROTEIN PMPC-RELATED"/>
    <property type="match status" value="1"/>
</dbReference>
<organism evidence="3 4">
    <name type="scientific">Stylonychia lemnae</name>
    <name type="common">Ciliate</name>
    <dbReference type="NCBI Taxonomy" id="5949"/>
    <lineage>
        <taxon>Eukaryota</taxon>
        <taxon>Sar</taxon>
        <taxon>Alveolata</taxon>
        <taxon>Ciliophora</taxon>
        <taxon>Intramacronucleata</taxon>
        <taxon>Spirotrichea</taxon>
        <taxon>Stichotrichia</taxon>
        <taxon>Sporadotrichida</taxon>
        <taxon>Oxytrichidae</taxon>
        <taxon>Stylonychinae</taxon>
        <taxon>Stylonychia</taxon>
    </lineage>
</organism>
<evidence type="ECO:0000256" key="2">
    <source>
        <dbReference type="SAM" id="Phobius"/>
    </source>
</evidence>
<feature type="transmembrane region" description="Helical" evidence="2">
    <location>
        <begin position="1016"/>
        <end position="1040"/>
    </location>
</feature>
<feature type="compositionally biased region" description="Polar residues" evidence="1">
    <location>
        <begin position="1565"/>
        <end position="1581"/>
    </location>
</feature>
<feature type="transmembrane region" description="Helical" evidence="2">
    <location>
        <begin position="1094"/>
        <end position="1113"/>
    </location>
</feature>